<protein>
    <submittedName>
        <fullName evidence="1">Uncharacterized protein</fullName>
    </submittedName>
</protein>
<sequence>MANAPATRTLTIRLDQYDLDVEGGTHNIRNLLFDYLQFSQTCLANRDRADTPTAVSPSEDTIELRPVFVPAEIFLNIIKYIEEPYKLQGGVSVHGDLCIRLLKPRTWADIIALKICYATRAQAIRQYGRPMPDSVPFDGSIDSICLRTLGADEMGMWYEKPSKLDYHLSSTKGTQQDGCKPLDVNFLTKLKCAEIQLDNYAQSVGPFEVMDWVEAHLAGPNGIRMLRLNLWQYDNCKSLSLSMKYEHLCVVYCLLKKREFLKSLEIIEVEIQEAVCSKNMKLM</sequence>
<name>A0AAN7Z3N3_9PEZI</name>
<dbReference type="EMBL" id="JAWHQM010000006">
    <property type="protein sequence ID" value="KAK5627967.1"/>
    <property type="molecule type" value="Genomic_DNA"/>
</dbReference>
<reference evidence="1 2" key="1">
    <citation type="submission" date="2023-10" db="EMBL/GenBank/DDBJ databases">
        <title>Draft genome sequence of Xylaria bambusicola isolate GMP-LS, the root and basal stem rot pathogen of sugarcane in Indonesia.</title>
        <authorList>
            <person name="Selvaraj P."/>
            <person name="Muralishankar V."/>
            <person name="Muruganantham S."/>
            <person name="Sp S."/>
            <person name="Haryani S."/>
            <person name="Lau K.J.X."/>
            <person name="Naqvi N.I."/>
        </authorList>
    </citation>
    <scope>NUCLEOTIDE SEQUENCE [LARGE SCALE GENOMIC DNA]</scope>
    <source>
        <strain evidence="1">GMP-LS</strain>
    </source>
</reference>
<keyword evidence="2" id="KW-1185">Reference proteome</keyword>
<evidence type="ECO:0000313" key="2">
    <source>
        <dbReference type="Proteomes" id="UP001305414"/>
    </source>
</evidence>
<proteinExistence type="predicted"/>
<evidence type="ECO:0000313" key="1">
    <source>
        <dbReference type="EMBL" id="KAK5627967.1"/>
    </source>
</evidence>
<organism evidence="1 2">
    <name type="scientific">Xylaria bambusicola</name>
    <dbReference type="NCBI Taxonomy" id="326684"/>
    <lineage>
        <taxon>Eukaryota</taxon>
        <taxon>Fungi</taxon>
        <taxon>Dikarya</taxon>
        <taxon>Ascomycota</taxon>
        <taxon>Pezizomycotina</taxon>
        <taxon>Sordariomycetes</taxon>
        <taxon>Xylariomycetidae</taxon>
        <taxon>Xylariales</taxon>
        <taxon>Xylariaceae</taxon>
        <taxon>Xylaria</taxon>
    </lineage>
</organism>
<comment type="caution">
    <text evidence="1">The sequence shown here is derived from an EMBL/GenBank/DDBJ whole genome shotgun (WGS) entry which is preliminary data.</text>
</comment>
<accession>A0AAN7Z3N3</accession>
<dbReference type="Proteomes" id="UP001305414">
    <property type="component" value="Unassembled WGS sequence"/>
</dbReference>
<dbReference type="AlphaFoldDB" id="A0AAN7Z3N3"/>
<gene>
    <name evidence="1" type="ORF">RRF57_003682</name>
</gene>